<dbReference type="InterPro" id="IPR038408">
    <property type="entry name" value="GNK2_sf"/>
</dbReference>
<dbReference type="Pfam" id="PF00069">
    <property type="entry name" value="Pkinase"/>
    <property type="match status" value="1"/>
</dbReference>
<dbReference type="PROSITE" id="PS50011">
    <property type="entry name" value="PROTEIN_KINASE_DOM"/>
    <property type="match status" value="1"/>
</dbReference>
<feature type="domain" description="Gnk2-homologous" evidence="18">
    <location>
        <begin position="135"/>
        <end position="243"/>
    </location>
</feature>
<dbReference type="InterPro" id="IPR008271">
    <property type="entry name" value="Ser/Thr_kinase_AS"/>
</dbReference>
<keyword evidence="7" id="KW-0677">Repeat</keyword>
<feature type="region of interest" description="Disordered" evidence="15">
    <location>
        <begin position="253"/>
        <end position="277"/>
    </location>
</feature>
<dbReference type="InterPro" id="IPR000719">
    <property type="entry name" value="Prot_kinase_dom"/>
</dbReference>
<dbReference type="CDD" id="cd23509">
    <property type="entry name" value="Gnk2-like"/>
    <property type="match status" value="2"/>
</dbReference>
<dbReference type="EMBL" id="BDDD01000387">
    <property type="protein sequence ID" value="GAV65081.1"/>
    <property type="molecule type" value="Genomic_DNA"/>
</dbReference>
<dbReference type="GO" id="GO:0005886">
    <property type="term" value="C:plasma membrane"/>
    <property type="evidence" value="ECO:0007669"/>
    <property type="project" value="TreeGrafter"/>
</dbReference>
<evidence type="ECO:0000313" key="20">
    <source>
        <dbReference type="Proteomes" id="UP000187406"/>
    </source>
</evidence>
<gene>
    <name evidence="19" type="ORF">CFOL_v3_08596</name>
</gene>
<dbReference type="PROSITE" id="PS00108">
    <property type="entry name" value="PROTEIN_KINASE_ST"/>
    <property type="match status" value="1"/>
</dbReference>
<evidence type="ECO:0000256" key="10">
    <source>
        <dbReference type="ARBA" id="ARBA00022840"/>
    </source>
</evidence>
<reference evidence="20" key="1">
    <citation type="submission" date="2016-04" db="EMBL/GenBank/DDBJ databases">
        <title>Cephalotus genome sequencing.</title>
        <authorList>
            <person name="Fukushima K."/>
            <person name="Hasebe M."/>
            <person name="Fang X."/>
        </authorList>
    </citation>
    <scope>NUCLEOTIDE SEQUENCE [LARGE SCALE GENOMIC DNA]</scope>
    <source>
        <strain evidence="20">cv. St1</strain>
    </source>
</reference>
<dbReference type="Proteomes" id="UP000187406">
    <property type="component" value="Unassembled WGS sequence"/>
</dbReference>
<evidence type="ECO:0000256" key="16">
    <source>
        <dbReference type="SAM" id="Phobius"/>
    </source>
</evidence>
<dbReference type="SUPFAM" id="SSF56112">
    <property type="entry name" value="Protein kinase-like (PK-like)"/>
    <property type="match status" value="1"/>
</dbReference>
<evidence type="ECO:0000256" key="13">
    <source>
        <dbReference type="ARBA" id="ARBA00023170"/>
    </source>
</evidence>
<keyword evidence="14" id="KW-0325">Glycoprotein</keyword>
<sequence length="628" mass="69618">MIMSIVQMSFVISVACLGFHIFISISIASAQSCYNTGNFTNDAYALNRNLVLSSLASNTTKNGGFYVNNTIGEDPNKVYALAICSGDSSPAACSSCINSTSQNLISNCPVQYDAFSWDECLVRYARGSFFGVVTQDPVTSLYNTGTISWDEGGFYEIWSNLMDQLVAKASMGSSRLKYATGQANISFFQNIYAQMQCTPDLSQSDCDNCLRQNVGRYETDSRGHIGGAIVRPSCRFRWDLYLFYKATTDAAVEASSSPPPPSPSLPSPPPVVHTPPLPKNDNGGIALSTVLTIVLGIIISVVVVLVFIFYSRRKTKQQAKAICGYEDEDESSGSGTLQVSFETIRGTLPNGQEIAVKRLSQDSKQGEAEFKNEVLLVAKLQHKNLVRFVGFCLEGKERLLIYEYLPNSSLDHFIFDPIKRLLLDWRRRYNVIEGIAKGLLYLHEDSRLRIIHRDLKPSNILMNAEMIPKISDFGMAKLFLLDQTQDNTRKIAGTYGYMAPEYVTHGQFSTKSDVYSFGVIVLEIMSGQNITRFQNGQDGENLLTYAWRNWKQGTALNLIDPVLKDGSPSEMLRCIHIGLLCVQKNATSRPSMASVVLMLSSHSLSLPLLSKSVEFSINEASFTELYPR</sequence>
<dbReference type="SMART" id="SM00220">
    <property type="entry name" value="S_TKc"/>
    <property type="match status" value="1"/>
</dbReference>
<evidence type="ECO:0000256" key="2">
    <source>
        <dbReference type="ARBA" id="ARBA00022527"/>
    </source>
</evidence>
<dbReference type="FunFam" id="1.10.510.10:FF:000343">
    <property type="entry name" value="Cysteine-rich receptor-like protein kinase 28"/>
    <property type="match status" value="1"/>
</dbReference>
<dbReference type="AlphaFoldDB" id="A0A1Q3BAN7"/>
<dbReference type="PANTHER" id="PTHR27002:SF861">
    <property type="entry name" value="CYSTEINE-RICH RECEPTOR-LIKE PROTEIN KINASE 14 ISOFORM X1"/>
    <property type="match status" value="1"/>
</dbReference>
<dbReference type="Pfam" id="PF01657">
    <property type="entry name" value="Stress-antifung"/>
    <property type="match status" value="2"/>
</dbReference>
<keyword evidence="6" id="KW-0732">Signal</keyword>
<organism evidence="19 20">
    <name type="scientific">Cephalotus follicularis</name>
    <name type="common">Albany pitcher plant</name>
    <dbReference type="NCBI Taxonomy" id="3775"/>
    <lineage>
        <taxon>Eukaryota</taxon>
        <taxon>Viridiplantae</taxon>
        <taxon>Streptophyta</taxon>
        <taxon>Embryophyta</taxon>
        <taxon>Tracheophyta</taxon>
        <taxon>Spermatophyta</taxon>
        <taxon>Magnoliopsida</taxon>
        <taxon>eudicotyledons</taxon>
        <taxon>Gunneridae</taxon>
        <taxon>Pentapetalae</taxon>
        <taxon>rosids</taxon>
        <taxon>fabids</taxon>
        <taxon>Oxalidales</taxon>
        <taxon>Cephalotaceae</taxon>
        <taxon>Cephalotus</taxon>
    </lineage>
</organism>
<dbReference type="PROSITE" id="PS51473">
    <property type="entry name" value="GNK2"/>
    <property type="match status" value="2"/>
</dbReference>
<keyword evidence="3" id="KW-0597">Phosphoprotein</keyword>
<dbReference type="GO" id="GO:0004674">
    <property type="term" value="F:protein serine/threonine kinase activity"/>
    <property type="evidence" value="ECO:0007669"/>
    <property type="project" value="UniProtKB-KW"/>
</dbReference>
<dbReference type="Gene3D" id="3.30.200.20">
    <property type="entry name" value="Phosphorylase Kinase, domain 1"/>
    <property type="match status" value="1"/>
</dbReference>
<keyword evidence="8" id="KW-0547">Nucleotide-binding</keyword>
<proteinExistence type="predicted"/>
<keyword evidence="2" id="KW-0723">Serine/threonine-protein kinase</keyword>
<evidence type="ECO:0000256" key="4">
    <source>
        <dbReference type="ARBA" id="ARBA00022679"/>
    </source>
</evidence>
<dbReference type="PANTHER" id="PTHR27002">
    <property type="entry name" value="RECEPTOR-LIKE SERINE/THREONINE-PROTEIN KINASE SD1-8"/>
    <property type="match status" value="1"/>
</dbReference>
<keyword evidence="5 16" id="KW-0812">Transmembrane</keyword>
<evidence type="ECO:0000256" key="8">
    <source>
        <dbReference type="ARBA" id="ARBA00022741"/>
    </source>
</evidence>
<name>A0A1Q3BAN7_CEPFO</name>
<dbReference type="InParanoid" id="A0A1Q3BAN7"/>
<comment type="subcellular location">
    <subcellularLocation>
        <location evidence="1">Membrane</location>
        <topology evidence="1">Single-pass membrane protein</topology>
    </subcellularLocation>
</comment>
<keyword evidence="13" id="KW-0675">Receptor</keyword>
<dbReference type="InterPro" id="IPR011009">
    <property type="entry name" value="Kinase-like_dom_sf"/>
</dbReference>
<evidence type="ECO:0000256" key="14">
    <source>
        <dbReference type="ARBA" id="ARBA00023180"/>
    </source>
</evidence>
<evidence type="ECO:0000256" key="6">
    <source>
        <dbReference type="ARBA" id="ARBA00022729"/>
    </source>
</evidence>
<evidence type="ECO:0000256" key="15">
    <source>
        <dbReference type="SAM" id="MobiDB-lite"/>
    </source>
</evidence>
<dbReference type="Gene3D" id="3.30.430.20">
    <property type="entry name" value="Gnk2 domain, C-X8-C-X2-C motif"/>
    <property type="match status" value="2"/>
</dbReference>
<dbReference type="GO" id="GO:0005524">
    <property type="term" value="F:ATP binding"/>
    <property type="evidence" value="ECO:0007669"/>
    <property type="project" value="UniProtKB-KW"/>
</dbReference>
<feature type="transmembrane region" description="Helical" evidence="16">
    <location>
        <begin position="285"/>
        <end position="310"/>
    </location>
</feature>
<dbReference type="FunFam" id="3.30.430.20:FF:000007">
    <property type="entry name" value="Cysteine-rich receptor-like protein kinase 11"/>
    <property type="match status" value="1"/>
</dbReference>
<evidence type="ECO:0000256" key="1">
    <source>
        <dbReference type="ARBA" id="ARBA00004167"/>
    </source>
</evidence>
<keyword evidence="12 16" id="KW-0472">Membrane</keyword>
<evidence type="ECO:0000256" key="3">
    <source>
        <dbReference type="ARBA" id="ARBA00022553"/>
    </source>
</evidence>
<evidence type="ECO:0000259" key="17">
    <source>
        <dbReference type="PROSITE" id="PS50011"/>
    </source>
</evidence>
<evidence type="ECO:0000256" key="7">
    <source>
        <dbReference type="ARBA" id="ARBA00022737"/>
    </source>
</evidence>
<dbReference type="InterPro" id="IPR002902">
    <property type="entry name" value="GNK2"/>
</dbReference>
<evidence type="ECO:0000313" key="19">
    <source>
        <dbReference type="EMBL" id="GAV65081.1"/>
    </source>
</evidence>
<protein>
    <submittedName>
        <fullName evidence="19">Pkinase domain-containing protein/Stress-antifung domain-containing protein</fullName>
    </submittedName>
</protein>
<feature type="domain" description="Gnk2-homologous" evidence="18">
    <location>
        <begin position="26"/>
        <end position="132"/>
    </location>
</feature>
<keyword evidence="20" id="KW-1185">Reference proteome</keyword>
<evidence type="ECO:0000256" key="11">
    <source>
        <dbReference type="ARBA" id="ARBA00022989"/>
    </source>
</evidence>
<dbReference type="FunFam" id="3.30.200.20:FF:000924">
    <property type="entry name" value="Uncharacterized protein"/>
    <property type="match status" value="1"/>
</dbReference>
<comment type="caution">
    <text evidence="19">The sequence shown here is derived from an EMBL/GenBank/DDBJ whole genome shotgun (WGS) entry which is preliminary data.</text>
</comment>
<dbReference type="STRING" id="3775.A0A1Q3BAN7"/>
<evidence type="ECO:0000256" key="5">
    <source>
        <dbReference type="ARBA" id="ARBA00022692"/>
    </source>
</evidence>
<dbReference type="OrthoDB" id="4062651at2759"/>
<evidence type="ECO:0000256" key="9">
    <source>
        <dbReference type="ARBA" id="ARBA00022777"/>
    </source>
</evidence>
<feature type="domain" description="Protein kinase" evidence="17">
    <location>
        <begin position="326"/>
        <end position="605"/>
    </location>
</feature>
<evidence type="ECO:0000256" key="12">
    <source>
        <dbReference type="ARBA" id="ARBA00023136"/>
    </source>
</evidence>
<keyword evidence="11 16" id="KW-1133">Transmembrane helix</keyword>
<keyword evidence="9 19" id="KW-0418">Kinase</keyword>
<evidence type="ECO:0000259" key="18">
    <source>
        <dbReference type="PROSITE" id="PS51473"/>
    </source>
</evidence>
<keyword evidence="4" id="KW-0808">Transferase</keyword>
<dbReference type="Gene3D" id="1.10.510.10">
    <property type="entry name" value="Transferase(Phosphotransferase) domain 1"/>
    <property type="match status" value="1"/>
</dbReference>
<accession>A0A1Q3BAN7</accession>
<feature type="compositionally biased region" description="Pro residues" evidence="15">
    <location>
        <begin position="257"/>
        <end position="277"/>
    </location>
</feature>
<keyword evidence="10" id="KW-0067">ATP-binding</keyword>